<accession>A0A7X9RK21</accession>
<evidence type="ECO:0000256" key="2">
    <source>
        <dbReference type="SAM" id="Phobius"/>
    </source>
</evidence>
<evidence type="ECO:0000313" key="3">
    <source>
        <dbReference type="EMBL" id="NME50790.1"/>
    </source>
</evidence>
<name>A0A7X9RK21_9ENTE</name>
<gene>
    <name evidence="3" type="ORF">HF857_11355</name>
</gene>
<keyword evidence="2" id="KW-1133">Transmembrane helix</keyword>
<dbReference type="RefSeq" id="WP_168931975.1">
    <property type="nucleotide sequence ID" value="NZ_JABAFV010000033.1"/>
</dbReference>
<feature type="non-terminal residue" evidence="3">
    <location>
        <position position="1"/>
    </location>
</feature>
<feature type="transmembrane region" description="Helical" evidence="2">
    <location>
        <begin position="236"/>
        <end position="254"/>
    </location>
</feature>
<organism evidence="3 4">
    <name type="scientific">Enterococcus cecorum</name>
    <dbReference type="NCBI Taxonomy" id="44008"/>
    <lineage>
        <taxon>Bacteria</taxon>
        <taxon>Bacillati</taxon>
        <taxon>Bacillota</taxon>
        <taxon>Bacilli</taxon>
        <taxon>Lactobacillales</taxon>
        <taxon>Enterococcaceae</taxon>
        <taxon>Enterococcus</taxon>
    </lineage>
</organism>
<reference evidence="3 4" key="1">
    <citation type="submission" date="2020-04" db="EMBL/GenBank/DDBJ databases">
        <authorList>
            <person name="Hitch T.C.A."/>
            <person name="Wylensek D."/>
            <person name="Clavel T."/>
        </authorList>
    </citation>
    <scope>NUCLEOTIDE SEQUENCE [LARGE SCALE GENOMIC DNA]</scope>
    <source>
        <strain evidence="3 4">WCA-380-WT-3C</strain>
    </source>
</reference>
<feature type="compositionally biased region" description="Basic and acidic residues" evidence="1">
    <location>
        <begin position="213"/>
        <end position="229"/>
    </location>
</feature>
<dbReference type="NCBIfam" id="TIGR01167">
    <property type="entry name" value="LPXTG_anchor"/>
    <property type="match status" value="1"/>
</dbReference>
<dbReference type="EMBL" id="JABAFV010000033">
    <property type="protein sequence ID" value="NME50790.1"/>
    <property type="molecule type" value="Genomic_DNA"/>
</dbReference>
<dbReference type="AlphaFoldDB" id="A0A7X9RK21"/>
<comment type="caution">
    <text evidence="3">The sequence shown here is derived from an EMBL/GenBank/DDBJ whole genome shotgun (WGS) entry which is preliminary data.</text>
</comment>
<evidence type="ECO:0000313" key="4">
    <source>
        <dbReference type="Proteomes" id="UP000588071"/>
    </source>
</evidence>
<keyword evidence="2" id="KW-0812">Transmembrane</keyword>
<proteinExistence type="predicted"/>
<feature type="region of interest" description="Disordered" evidence="1">
    <location>
        <begin position="200"/>
        <end position="231"/>
    </location>
</feature>
<evidence type="ECO:0000256" key="1">
    <source>
        <dbReference type="SAM" id="MobiDB-lite"/>
    </source>
</evidence>
<sequence length="263" mass="28882">EYPIIVNENQPATVAGTFSFDVKETTPVKHDIVMNVGAPKEGTDTSFAKVSGLPENVDAVLTIWKTDDASNKMVLISDNGGFVDYSTLVETGGKIAPIKFEGGHSYSYDIKFMYRGSNQDIFKKKIENVKLNLNGQEYPIIVNENQPATVAGTFSFDVKETTPVKHDKDMAKSDIEKAADEKTKKIQSYNSTVEEKQVDEVKSSSGNTLASDMKAKQEITHKNQEKLPKTGDNSGMSIYAGILALFGALLLFIIDKKIKISNL</sequence>
<protein>
    <submittedName>
        <fullName evidence="3">LPXTG cell wall anchor domain-containing protein</fullName>
    </submittedName>
</protein>
<dbReference type="Proteomes" id="UP000588071">
    <property type="component" value="Unassembled WGS sequence"/>
</dbReference>
<keyword evidence="2" id="KW-0472">Membrane</keyword>